<evidence type="ECO:0000313" key="3">
    <source>
        <dbReference type="Proteomes" id="UP000007819"/>
    </source>
</evidence>
<proteinExistence type="predicted"/>
<name>A0A8R2ADA5_ACYPI</name>
<dbReference type="Proteomes" id="UP000007819">
    <property type="component" value="Chromosome A2"/>
</dbReference>
<dbReference type="GeneID" id="100573114"/>
<keyword evidence="3" id="KW-1185">Reference proteome</keyword>
<evidence type="ECO:0000256" key="1">
    <source>
        <dbReference type="SAM" id="MobiDB-lite"/>
    </source>
</evidence>
<evidence type="ECO:0000313" key="2">
    <source>
        <dbReference type="EnsemblMetazoa" id="XP_003247990.1"/>
    </source>
</evidence>
<dbReference type="AlphaFoldDB" id="A0A8R2ADA5"/>
<feature type="region of interest" description="Disordered" evidence="1">
    <location>
        <begin position="1"/>
        <end position="23"/>
    </location>
</feature>
<dbReference type="EnsemblMetazoa" id="XM_003247942.4">
    <property type="protein sequence ID" value="XP_003247990.1"/>
    <property type="gene ID" value="LOC100573114"/>
</dbReference>
<accession>A0A8R2ADA5</accession>
<protein>
    <submittedName>
        <fullName evidence="2">Uncharacterized protein</fullName>
    </submittedName>
</protein>
<reference evidence="2" key="2">
    <citation type="submission" date="2022-06" db="UniProtKB">
        <authorList>
            <consortium name="EnsemblMetazoa"/>
        </authorList>
    </citation>
    <scope>IDENTIFICATION</scope>
</reference>
<reference evidence="3" key="1">
    <citation type="submission" date="2010-06" db="EMBL/GenBank/DDBJ databases">
        <authorList>
            <person name="Jiang H."/>
            <person name="Abraham K."/>
            <person name="Ali S."/>
            <person name="Alsbrooks S.L."/>
            <person name="Anim B.N."/>
            <person name="Anosike U.S."/>
            <person name="Attaway T."/>
            <person name="Bandaranaike D.P."/>
            <person name="Battles P.K."/>
            <person name="Bell S.N."/>
            <person name="Bell A.V."/>
            <person name="Beltran B."/>
            <person name="Bickham C."/>
            <person name="Bustamante Y."/>
            <person name="Caleb T."/>
            <person name="Canada A."/>
            <person name="Cardenas V."/>
            <person name="Carter K."/>
            <person name="Chacko J."/>
            <person name="Chandrabose M.N."/>
            <person name="Chavez D."/>
            <person name="Chavez A."/>
            <person name="Chen L."/>
            <person name="Chu H.-S."/>
            <person name="Claassen K.J."/>
            <person name="Cockrell R."/>
            <person name="Collins M."/>
            <person name="Cooper J.A."/>
            <person name="Cree A."/>
            <person name="Curry S.M."/>
            <person name="Da Y."/>
            <person name="Dao M.D."/>
            <person name="Das B."/>
            <person name="Davila M.-L."/>
            <person name="Davy-Carroll L."/>
            <person name="Denson S."/>
            <person name="Dinh H."/>
            <person name="Ebong V.E."/>
            <person name="Edwards J.R."/>
            <person name="Egan A."/>
            <person name="El-Daye J."/>
            <person name="Escobedo L."/>
            <person name="Fernandez S."/>
            <person name="Fernando P.R."/>
            <person name="Flagg N."/>
            <person name="Forbes L.D."/>
            <person name="Fowler R.G."/>
            <person name="Fu Q."/>
            <person name="Gabisi R.A."/>
            <person name="Ganer J."/>
            <person name="Garbino Pronczuk A."/>
            <person name="Garcia R.M."/>
            <person name="Garner T."/>
            <person name="Garrett T.E."/>
            <person name="Gonzalez D.A."/>
            <person name="Hamid H."/>
            <person name="Hawkins E.S."/>
            <person name="Hirani K."/>
            <person name="Hogues M.E."/>
            <person name="Hollins B."/>
            <person name="Hsiao C.-H."/>
            <person name="Jabil R."/>
            <person name="James M.L."/>
            <person name="Jhangiani S.N."/>
            <person name="Johnson B."/>
            <person name="Johnson Q."/>
            <person name="Joshi V."/>
            <person name="Kalu J.B."/>
            <person name="Kam C."/>
            <person name="Kashfia A."/>
            <person name="Keebler J."/>
            <person name="Kisamo H."/>
            <person name="Kovar C.L."/>
            <person name="Lago L.A."/>
            <person name="Lai C.-Y."/>
            <person name="Laidlaw J."/>
            <person name="Lara F."/>
            <person name="Le T.-K."/>
            <person name="Lee S.L."/>
            <person name="Legall F.H."/>
            <person name="Lemon S.J."/>
            <person name="Lewis L.R."/>
            <person name="Li B."/>
            <person name="Liu Y."/>
            <person name="Liu Y.-S."/>
            <person name="Lopez J."/>
            <person name="Lozado R.J."/>
            <person name="Lu J."/>
            <person name="Madu R.C."/>
            <person name="Maheshwari M."/>
            <person name="Maheshwari R."/>
            <person name="Malloy K."/>
            <person name="Martinez E."/>
            <person name="Mathew T."/>
            <person name="Mercado I.C."/>
            <person name="Mercado C."/>
            <person name="Meyer B."/>
            <person name="Montgomery K."/>
            <person name="Morgan M.B."/>
            <person name="Munidasa M."/>
            <person name="Nazareth L.V."/>
            <person name="Nelson J."/>
            <person name="Ng B.M."/>
            <person name="Nguyen N.B."/>
            <person name="Nguyen P.Q."/>
            <person name="Nguyen T."/>
            <person name="Obregon M."/>
            <person name="Okwuonu G.O."/>
            <person name="Onwere C.G."/>
            <person name="Orozco G."/>
            <person name="Parra A."/>
            <person name="Patel S."/>
            <person name="Patil S."/>
            <person name="Perez A."/>
            <person name="Perez Y."/>
            <person name="Pham C."/>
            <person name="Primus E.L."/>
            <person name="Pu L.-L."/>
            <person name="Puazo M."/>
            <person name="Qin X."/>
            <person name="Quiroz J.B."/>
            <person name="Reese J."/>
            <person name="Richards S."/>
            <person name="Rives C.M."/>
            <person name="Robberts R."/>
            <person name="Ruiz S.J."/>
            <person name="Ruiz M.J."/>
            <person name="Santibanez J."/>
            <person name="Schneider B.W."/>
            <person name="Sisson I."/>
            <person name="Smith M."/>
            <person name="Sodergren E."/>
            <person name="Song X.-Z."/>
            <person name="Song B.B."/>
            <person name="Summersgill H."/>
            <person name="Thelus R."/>
            <person name="Thornton R.D."/>
            <person name="Trejos Z.Y."/>
            <person name="Usmani K."/>
            <person name="Vattathil S."/>
            <person name="Villasana D."/>
            <person name="Walker D.L."/>
            <person name="Wang S."/>
            <person name="Wang K."/>
            <person name="White C.S."/>
            <person name="Williams A.C."/>
            <person name="Williamson J."/>
            <person name="Wilson K."/>
            <person name="Woghiren I.O."/>
            <person name="Woodworth J.R."/>
            <person name="Worley K.C."/>
            <person name="Wright R.A."/>
            <person name="Wu W."/>
            <person name="Young L."/>
            <person name="Zhang L."/>
            <person name="Zhang J."/>
            <person name="Zhu Y."/>
            <person name="Muzny D.M."/>
            <person name="Weinstock G."/>
            <person name="Gibbs R.A."/>
        </authorList>
    </citation>
    <scope>NUCLEOTIDE SEQUENCE [LARGE SCALE GENOMIC DNA]</scope>
    <source>
        <strain evidence="3">LSR1</strain>
    </source>
</reference>
<dbReference type="RefSeq" id="XP_003247990.1">
    <property type="nucleotide sequence ID" value="XM_003247942.3"/>
</dbReference>
<dbReference type="KEGG" id="api:100573114"/>
<organism evidence="2 3">
    <name type="scientific">Acyrthosiphon pisum</name>
    <name type="common">Pea aphid</name>
    <dbReference type="NCBI Taxonomy" id="7029"/>
    <lineage>
        <taxon>Eukaryota</taxon>
        <taxon>Metazoa</taxon>
        <taxon>Ecdysozoa</taxon>
        <taxon>Arthropoda</taxon>
        <taxon>Hexapoda</taxon>
        <taxon>Insecta</taxon>
        <taxon>Pterygota</taxon>
        <taxon>Neoptera</taxon>
        <taxon>Paraneoptera</taxon>
        <taxon>Hemiptera</taxon>
        <taxon>Sternorrhyncha</taxon>
        <taxon>Aphidomorpha</taxon>
        <taxon>Aphidoidea</taxon>
        <taxon>Aphididae</taxon>
        <taxon>Macrosiphini</taxon>
        <taxon>Acyrthosiphon</taxon>
    </lineage>
</organism>
<sequence>MVDNDLKRTYGRPAQPTFGHRHPRHTMARSVTLSYNLKVGVPSVRAQRAGVCAEIDVTVSAASLRRHIGFIRFHWASIDEACEQLQPDGNHNNRVLECVHLQTN</sequence>